<dbReference type="Gene3D" id="2.60.40.420">
    <property type="entry name" value="Cupredoxins - blue copper proteins"/>
    <property type="match status" value="1"/>
</dbReference>
<dbReference type="PROSITE" id="PS50857">
    <property type="entry name" value="COX2_CUA"/>
    <property type="match status" value="1"/>
</dbReference>
<evidence type="ECO:0000256" key="1">
    <source>
        <dbReference type="ARBA" id="ARBA00001935"/>
    </source>
</evidence>
<dbReference type="InterPro" id="IPR016024">
    <property type="entry name" value="ARM-type_fold"/>
</dbReference>
<dbReference type="AlphaFoldDB" id="A0A813DI41"/>
<evidence type="ECO:0000313" key="8">
    <source>
        <dbReference type="Proteomes" id="UP000654075"/>
    </source>
</evidence>
<dbReference type="PANTHER" id="PTHR23346:SF7">
    <property type="entry name" value="STALLED RIBOSOME SENSOR GCN1"/>
    <property type="match status" value="1"/>
</dbReference>
<dbReference type="PRINTS" id="PR01166">
    <property type="entry name" value="CYCOXIDASEII"/>
</dbReference>
<keyword evidence="2" id="KW-0677">Repeat</keyword>
<dbReference type="GO" id="GO:0016020">
    <property type="term" value="C:membrane"/>
    <property type="evidence" value="ECO:0007669"/>
    <property type="project" value="InterPro"/>
</dbReference>
<proteinExistence type="predicted"/>
<evidence type="ECO:0000256" key="3">
    <source>
        <dbReference type="ARBA" id="ARBA00049512"/>
    </source>
</evidence>
<evidence type="ECO:0000259" key="6">
    <source>
        <dbReference type="PROSITE" id="PS50857"/>
    </source>
</evidence>
<dbReference type="GO" id="GO:0034198">
    <property type="term" value="P:cellular response to amino acid starvation"/>
    <property type="evidence" value="ECO:0007669"/>
    <property type="project" value="TreeGrafter"/>
</dbReference>
<keyword evidence="5" id="KW-0812">Transmembrane</keyword>
<dbReference type="Pfam" id="PF24984">
    <property type="entry name" value="HEAT_EF3_GNC1"/>
    <property type="match status" value="1"/>
</dbReference>
<dbReference type="GO" id="GO:0019887">
    <property type="term" value="F:protein kinase regulator activity"/>
    <property type="evidence" value="ECO:0007669"/>
    <property type="project" value="TreeGrafter"/>
</dbReference>
<dbReference type="Gene3D" id="1.25.10.10">
    <property type="entry name" value="Leucine-rich Repeat Variant"/>
    <property type="match status" value="1"/>
</dbReference>
<evidence type="ECO:0000256" key="2">
    <source>
        <dbReference type="ARBA" id="ARBA00022737"/>
    </source>
</evidence>
<keyword evidence="5" id="KW-1133">Transmembrane helix</keyword>
<keyword evidence="8" id="KW-1185">Reference proteome</keyword>
<accession>A0A813DI41</accession>
<dbReference type="PANTHER" id="PTHR23346">
    <property type="entry name" value="TRANSLATIONAL ACTIVATOR GCN1-RELATED"/>
    <property type="match status" value="1"/>
</dbReference>
<gene>
    <name evidence="7" type="ORF">PGLA1383_LOCUS7405</name>
</gene>
<dbReference type="EMBL" id="CAJNNV010003240">
    <property type="protein sequence ID" value="CAE8588613.1"/>
    <property type="molecule type" value="Genomic_DNA"/>
</dbReference>
<dbReference type="GO" id="GO:0004129">
    <property type="term" value="F:cytochrome-c oxidase activity"/>
    <property type="evidence" value="ECO:0007669"/>
    <property type="project" value="UniProtKB-EC"/>
</dbReference>
<dbReference type="OrthoDB" id="412083at2759"/>
<dbReference type="InterPro" id="IPR002429">
    <property type="entry name" value="CcO_II-like_C"/>
</dbReference>
<keyword evidence="5" id="KW-0472">Membrane</keyword>
<reference evidence="7" key="1">
    <citation type="submission" date="2021-02" db="EMBL/GenBank/DDBJ databases">
        <authorList>
            <person name="Dougan E. K."/>
            <person name="Rhodes N."/>
            <person name="Thang M."/>
            <person name="Chan C."/>
        </authorList>
    </citation>
    <scope>NUCLEOTIDE SEQUENCE</scope>
</reference>
<evidence type="ECO:0000313" key="7">
    <source>
        <dbReference type="EMBL" id="CAE8588613.1"/>
    </source>
</evidence>
<feature type="domain" description="Cytochrome oxidase subunit II copper A binding" evidence="6">
    <location>
        <begin position="683"/>
        <end position="714"/>
    </location>
</feature>
<dbReference type="GO" id="GO:0005829">
    <property type="term" value="C:cytosol"/>
    <property type="evidence" value="ECO:0007669"/>
    <property type="project" value="TreeGrafter"/>
</dbReference>
<sequence length="714" mass="79760">MASEEEAAAAEPTEDLLQKQLEVAINGTGVDLKALKGPRAALMAKNEAKAQKEAVEGFTASALALGPRRALLSEAASSECTLDRILDLGLGRRKGTAEPQRSQALLCLDAVAWATPLLIGQPLQELIDLHQDAKFGKASLSVAVSVLAKFEPRGHGVVQLVLPGLLKLVDDKNWKVRVCGLKLLPPCLRQMKHTTKQLSELLSRLLPQLLEGPLMEPRKEIQEAARLVLDEIAKMVRNSEVRQLSKEVVKAVADPANQKATQDVLAMLGSTTFMNYIDPASLAFLIPIMNRGMKEREQKSRKWSSQILGAIVTLVRDIQYLRPYLPALLPLLKECIVDPTYEIQREAAKACGMLTQELEDWSRTELQPWLCETMRSGDEGLTMGCAHALSEVLLRMGRGQRDQYMRAIVEGASSSCSKERAGFLNLLDFLPQALKNDFVPYITAAWPAMLAGILPEPDDVGLRACQALVARFGASAPQLLLQGFEDIFFATQHDTCVFPTAVKHSGCYRPKDVHWVMREHYLRLFSQMCDKILEHRKYGQDMLTCSDCSSRSFAPSAAKNVRAFGDHSDPRAHLNPDGTRPEAEDAEDYHDPDPIDHMPRMKLLKERGQTWVVSQDPPKSMKELFGCHQDHLPFFPRQRLLIWGNTKLLMKAEYLFFYIPTVIILGLCIPAFTTIYALEEVVATTMTVKVTGRQWYWVYEVESPTDDGDDEDEE</sequence>
<dbReference type="GO" id="GO:0006417">
    <property type="term" value="P:regulation of translation"/>
    <property type="evidence" value="ECO:0007669"/>
    <property type="project" value="TreeGrafter"/>
</dbReference>
<protein>
    <recommendedName>
        <fullName evidence="6">Cytochrome oxidase subunit II copper A binding domain-containing protein</fullName>
    </recommendedName>
</protein>
<feature type="transmembrane region" description="Helical" evidence="5">
    <location>
        <begin position="655"/>
        <end position="678"/>
    </location>
</feature>
<dbReference type="GO" id="GO:0005507">
    <property type="term" value="F:copper ion binding"/>
    <property type="evidence" value="ECO:0007669"/>
    <property type="project" value="InterPro"/>
</dbReference>
<organism evidence="7 8">
    <name type="scientific">Polarella glacialis</name>
    <name type="common">Dinoflagellate</name>
    <dbReference type="NCBI Taxonomy" id="89957"/>
    <lineage>
        <taxon>Eukaryota</taxon>
        <taxon>Sar</taxon>
        <taxon>Alveolata</taxon>
        <taxon>Dinophyceae</taxon>
        <taxon>Suessiales</taxon>
        <taxon>Suessiaceae</taxon>
        <taxon>Polarella</taxon>
    </lineage>
</organism>
<evidence type="ECO:0000256" key="5">
    <source>
        <dbReference type="SAM" id="Phobius"/>
    </source>
</evidence>
<evidence type="ECO:0000256" key="4">
    <source>
        <dbReference type="SAM" id="MobiDB-lite"/>
    </source>
</evidence>
<dbReference type="InterPro" id="IPR011989">
    <property type="entry name" value="ARM-like"/>
</dbReference>
<dbReference type="SUPFAM" id="SSF48371">
    <property type="entry name" value="ARM repeat"/>
    <property type="match status" value="1"/>
</dbReference>
<comment type="catalytic activity">
    <reaction evidence="3">
        <text>4 Fe(II)-[cytochrome c] + O2 + 8 H(+)(in) = 4 Fe(III)-[cytochrome c] + 2 H2O + 4 H(+)(out)</text>
        <dbReference type="Rhea" id="RHEA:11436"/>
        <dbReference type="Rhea" id="RHEA-COMP:10350"/>
        <dbReference type="Rhea" id="RHEA-COMP:14399"/>
        <dbReference type="ChEBI" id="CHEBI:15377"/>
        <dbReference type="ChEBI" id="CHEBI:15378"/>
        <dbReference type="ChEBI" id="CHEBI:15379"/>
        <dbReference type="ChEBI" id="CHEBI:29033"/>
        <dbReference type="ChEBI" id="CHEBI:29034"/>
        <dbReference type="EC" id="7.1.1.9"/>
    </reaction>
    <physiologicalReaction direction="left-to-right" evidence="3">
        <dbReference type="Rhea" id="RHEA:11437"/>
    </physiologicalReaction>
</comment>
<comment type="caution">
    <text evidence="7">The sequence shown here is derived from an EMBL/GenBank/DDBJ whole genome shotgun (WGS) entry which is preliminary data.</text>
</comment>
<dbReference type="InterPro" id="IPR008972">
    <property type="entry name" value="Cupredoxin"/>
</dbReference>
<comment type="cofactor">
    <cofactor evidence="1">
        <name>Cu cation</name>
        <dbReference type="ChEBI" id="CHEBI:23378"/>
    </cofactor>
</comment>
<dbReference type="Proteomes" id="UP000654075">
    <property type="component" value="Unassembled WGS sequence"/>
</dbReference>
<name>A0A813DI41_POLGL</name>
<feature type="region of interest" description="Disordered" evidence="4">
    <location>
        <begin position="564"/>
        <end position="592"/>
    </location>
</feature>